<accession>A0A166VVR5</accession>
<evidence type="ECO:0008006" key="3">
    <source>
        <dbReference type="Google" id="ProtNLM"/>
    </source>
</evidence>
<protein>
    <recommendedName>
        <fullName evidence="3">ABM domain-containing protein</fullName>
    </recommendedName>
</protein>
<sequence length="199" mass="21592">MALPSTEIIIFPSTEAFRSDLSVLDKGLGPLSKTEGLLSTHAGIQMQDPSIGYMINNFKTLDNFKQLIAGPQFPEVLAGLKLAIAGPPTIHNVAFPFDITGALAKPITELAIVTATTPEAKQVVKECLEVISVATNRLGSYNSVVDKEDIFVFICGWESVEEFQATFAETPALNGIIEKMKSVATGEVKFFKLKQYLPK</sequence>
<dbReference type="EMBL" id="KV417483">
    <property type="protein sequence ID" value="KZP33111.1"/>
    <property type="molecule type" value="Genomic_DNA"/>
</dbReference>
<reference evidence="1 2" key="1">
    <citation type="journal article" date="2016" name="Mol. Biol. Evol.">
        <title>Comparative Genomics of Early-Diverging Mushroom-Forming Fungi Provides Insights into the Origins of Lignocellulose Decay Capabilities.</title>
        <authorList>
            <person name="Nagy L.G."/>
            <person name="Riley R."/>
            <person name="Tritt A."/>
            <person name="Adam C."/>
            <person name="Daum C."/>
            <person name="Floudas D."/>
            <person name="Sun H."/>
            <person name="Yadav J.S."/>
            <person name="Pangilinan J."/>
            <person name="Larsson K.H."/>
            <person name="Matsuura K."/>
            <person name="Barry K."/>
            <person name="Labutti K."/>
            <person name="Kuo R."/>
            <person name="Ohm R.A."/>
            <person name="Bhattacharya S.S."/>
            <person name="Shirouzu T."/>
            <person name="Yoshinaga Y."/>
            <person name="Martin F.M."/>
            <person name="Grigoriev I.V."/>
            <person name="Hibbett D.S."/>
        </authorList>
    </citation>
    <scope>NUCLEOTIDE SEQUENCE [LARGE SCALE GENOMIC DNA]</scope>
    <source>
        <strain evidence="1 2">CBS 109695</strain>
    </source>
</reference>
<dbReference type="Proteomes" id="UP000076532">
    <property type="component" value="Unassembled WGS sequence"/>
</dbReference>
<dbReference type="AlphaFoldDB" id="A0A166VVR5"/>
<gene>
    <name evidence="1" type="ORF">FIBSPDRAFT_924674</name>
</gene>
<dbReference type="STRING" id="436010.A0A166VVR5"/>
<evidence type="ECO:0000313" key="1">
    <source>
        <dbReference type="EMBL" id="KZP33111.1"/>
    </source>
</evidence>
<organism evidence="1 2">
    <name type="scientific">Athelia psychrophila</name>
    <dbReference type="NCBI Taxonomy" id="1759441"/>
    <lineage>
        <taxon>Eukaryota</taxon>
        <taxon>Fungi</taxon>
        <taxon>Dikarya</taxon>
        <taxon>Basidiomycota</taxon>
        <taxon>Agaricomycotina</taxon>
        <taxon>Agaricomycetes</taxon>
        <taxon>Agaricomycetidae</taxon>
        <taxon>Atheliales</taxon>
        <taxon>Atheliaceae</taxon>
        <taxon>Athelia</taxon>
    </lineage>
</organism>
<dbReference type="OrthoDB" id="3830579at2759"/>
<keyword evidence="2" id="KW-1185">Reference proteome</keyword>
<name>A0A166VVR5_9AGAM</name>
<dbReference type="Gene3D" id="3.30.70.100">
    <property type="match status" value="1"/>
</dbReference>
<proteinExistence type="predicted"/>
<evidence type="ECO:0000313" key="2">
    <source>
        <dbReference type="Proteomes" id="UP000076532"/>
    </source>
</evidence>